<dbReference type="HOGENOM" id="CLU_073637_0_0_1"/>
<sequence>MSTVQKDHTPSPVRSRSRGRDFTSSGRGGAGNIRPTSRSRDARPDNGPDDFSQTRGRDVAPVPVHSAPGTGYTVTASGRGGVGNIIRSPSRGPGPVSPARPVHTQSEQDVLAAAAERDAELPHSSGRGGFGNILGSRSASGSRSRSRPPGDVAAGGIAGLHSSGRGGVGNIILGGPGAGAAIAEEEERRAHHHAEGIHSTGRGGTGNITTVHTPPAHEAVHHAPQVIRSSGRGGAGNIREASRPRGD</sequence>
<protein>
    <submittedName>
        <fullName evidence="2">Uncharacterized protein</fullName>
    </submittedName>
</protein>
<feature type="compositionally biased region" description="Basic and acidic residues" evidence="1">
    <location>
        <begin position="186"/>
        <end position="196"/>
    </location>
</feature>
<dbReference type="PANTHER" id="PTHR34693">
    <property type="entry name" value="PROTEIN PAR32"/>
    <property type="match status" value="1"/>
</dbReference>
<dbReference type="InterPro" id="IPR022024">
    <property type="entry name" value="DUF3602"/>
</dbReference>
<feature type="region of interest" description="Disordered" evidence="1">
    <location>
        <begin position="1"/>
        <end position="247"/>
    </location>
</feature>
<evidence type="ECO:0000256" key="1">
    <source>
        <dbReference type="SAM" id="MobiDB-lite"/>
    </source>
</evidence>
<dbReference type="InterPro" id="IPR053203">
    <property type="entry name" value="Cisplatin_resist-associated"/>
</dbReference>
<accession>A0A0C9V431</accession>
<dbReference type="OrthoDB" id="2537432at2759"/>
<dbReference type="Proteomes" id="UP000054279">
    <property type="component" value="Unassembled WGS sequence"/>
</dbReference>
<feature type="compositionally biased region" description="Gly residues" evidence="1">
    <location>
        <begin position="164"/>
        <end position="178"/>
    </location>
</feature>
<organism evidence="2 3">
    <name type="scientific">Sphaerobolus stellatus (strain SS14)</name>
    <dbReference type="NCBI Taxonomy" id="990650"/>
    <lineage>
        <taxon>Eukaryota</taxon>
        <taxon>Fungi</taxon>
        <taxon>Dikarya</taxon>
        <taxon>Basidiomycota</taxon>
        <taxon>Agaricomycotina</taxon>
        <taxon>Agaricomycetes</taxon>
        <taxon>Phallomycetidae</taxon>
        <taxon>Geastrales</taxon>
        <taxon>Sphaerobolaceae</taxon>
        <taxon>Sphaerobolus</taxon>
    </lineage>
</organism>
<evidence type="ECO:0000313" key="2">
    <source>
        <dbReference type="EMBL" id="KIJ32196.1"/>
    </source>
</evidence>
<dbReference type="Pfam" id="PF12223">
    <property type="entry name" value="DUF3602"/>
    <property type="match status" value="1"/>
</dbReference>
<name>A0A0C9V431_SPHS4</name>
<keyword evidence="3" id="KW-1185">Reference proteome</keyword>
<dbReference type="PANTHER" id="PTHR34693:SF1">
    <property type="entry name" value="PROTEIN PAR32"/>
    <property type="match status" value="1"/>
</dbReference>
<dbReference type="AlphaFoldDB" id="A0A0C9V431"/>
<evidence type="ECO:0000313" key="3">
    <source>
        <dbReference type="Proteomes" id="UP000054279"/>
    </source>
</evidence>
<gene>
    <name evidence="2" type="ORF">M422DRAFT_52982</name>
</gene>
<proteinExistence type="predicted"/>
<feature type="compositionally biased region" description="Low complexity" evidence="1">
    <location>
        <begin position="87"/>
        <end position="102"/>
    </location>
</feature>
<reference evidence="2 3" key="1">
    <citation type="submission" date="2014-06" db="EMBL/GenBank/DDBJ databases">
        <title>Evolutionary Origins and Diversification of the Mycorrhizal Mutualists.</title>
        <authorList>
            <consortium name="DOE Joint Genome Institute"/>
            <consortium name="Mycorrhizal Genomics Consortium"/>
            <person name="Kohler A."/>
            <person name="Kuo A."/>
            <person name="Nagy L.G."/>
            <person name="Floudas D."/>
            <person name="Copeland A."/>
            <person name="Barry K.W."/>
            <person name="Cichocki N."/>
            <person name="Veneault-Fourrey C."/>
            <person name="LaButti K."/>
            <person name="Lindquist E.A."/>
            <person name="Lipzen A."/>
            <person name="Lundell T."/>
            <person name="Morin E."/>
            <person name="Murat C."/>
            <person name="Riley R."/>
            <person name="Ohm R."/>
            <person name="Sun H."/>
            <person name="Tunlid A."/>
            <person name="Henrissat B."/>
            <person name="Grigoriev I.V."/>
            <person name="Hibbett D.S."/>
            <person name="Martin F."/>
        </authorList>
    </citation>
    <scope>NUCLEOTIDE SEQUENCE [LARGE SCALE GENOMIC DNA]</scope>
    <source>
        <strain evidence="2 3">SS14</strain>
    </source>
</reference>
<dbReference type="EMBL" id="KN837230">
    <property type="protein sequence ID" value="KIJ32196.1"/>
    <property type="molecule type" value="Genomic_DNA"/>
</dbReference>